<sequence>MSVRYFYTTIKAIEGDRVFWYEVPQLRRSIAAIAGKVADDEAVYLDLWQWLQNDPNNQLVKSHWMVFLQYRSSMVTQRVYQNVGHRIDADYETLFYYLLNLLATAITNNPSNFYGNFQDKKTQPGFFRLILEKWTDKKLRNTLYNFLRGEYKTIGRTNLGIVSLFSANKIQKVLRTSGIFTENHLLIFNCFREVKKASLRSLDKWQEEDWQQVIDRLQQLQPQVILTVGEVQAKLNQIGEIMRNHIDPSYSKFEPTNYDHDSNYFWENLPSKRPSQDLLQQQEIWENINKLLITLEDEVKQIVYYYYHQKMTQVQIANRLGVHPSTISREITQLCKKVYQLLCAREGKDCPKLLNEIKLQSRQKQEIDAYLEYFCQSYLTQN</sequence>
<organism evidence="2 3">
    <name type="scientific">Microcystis panniformis FACHB-1757</name>
    <dbReference type="NCBI Taxonomy" id="1638788"/>
    <lineage>
        <taxon>Bacteria</taxon>
        <taxon>Bacillati</taxon>
        <taxon>Cyanobacteriota</taxon>
        <taxon>Cyanophyceae</taxon>
        <taxon>Oscillatoriophycideae</taxon>
        <taxon>Chroococcales</taxon>
        <taxon>Microcystaceae</taxon>
        <taxon>Microcystis</taxon>
    </lineage>
</organism>
<dbReference type="InterPro" id="IPR013324">
    <property type="entry name" value="RNA_pol_sigma_r3/r4-like"/>
</dbReference>
<dbReference type="SUPFAM" id="SSF88659">
    <property type="entry name" value="Sigma3 and sigma4 domains of RNA polymerase sigma factors"/>
    <property type="match status" value="1"/>
</dbReference>
<dbReference type="AlphaFoldDB" id="A0A0K1S2T7"/>
<dbReference type="RefSeq" id="WP_052276870.1">
    <property type="nucleotide sequence ID" value="NZ_CP011339.1"/>
</dbReference>
<feature type="domain" description="Transposase IS30-like HTH" evidence="1">
    <location>
        <begin position="306"/>
        <end position="332"/>
    </location>
</feature>
<dbReference type="InterPro" id="IPR025246">
    <property type="entry name" value="IS30-like_HTH"/>
</dbReference>
<evidence type="ECO:0000313" key="2">
    <source>
        <dbReference type="EMBL" id="AKV68462.1"/>
    </source>
</evidence>
<evidence type="ECO:0000313" key="3">
    <source>
        <dbReference type="Proteomes" id="UP000068167"/>
    </source>
</evidence>
<gene>
    <name evidence="2" type="ORF">VL20_3455</name>
</gene>
<accession>A0A0K1S2T7</accession>
<dbReference type="EMBL" id="CP011339">
    <property type="protein sequence ID" value="AKV68462.1"/>
    <property type="molecule type" value="Genomic_DNA"/>
</dbReference>
<proteinExistence type="predicted"/>
<dbReference type="KEGG" id="mpk:VL20_3455"/>
<reference evidence="2 3" key="1">
    <citation type="journal article" date="2016" name="Stand. Genomic Sci.">
        <title>Complete genome sequence and genomic characterization of Microcystis panniformis FACHB 1757 by third-generation sequencing.</title>
        <authorList>
            <person name="Zhang J.Y."/>
            <person name="Guan R."/>
            <person name="Zhang H.J."/>
            <person name="Li H."/>
            <person name="Xiao P."/>
            <person name="Yu G.L."/>
            <person name="Du L."/>
            <person name="Cao D.M."/>
            <person name="Zhu B.C."/>
            <person name="Li R.H."/>
            <person name="Lu Z.H."/>
        </authorList>
    </citation>
    <scope>NUCLEOTIDE SEQUENCE [LARGE SCALE GENOMIC DNA]</scope>
    <source>
        <strain evidence="2 3">FACHB-1757</strain>
    </source>
</reference>
<protein>
    <recommendedName>
        <fullName evidence="1">Transposase IS30-like HTH domain-containing protein</fullName>
    </recommendedName>
</protein>
<dbReference type="Pfam" id="PF13936">
    <property type="entry name" value="HTH_38"/>
    <property type="match status" value="1"/>
</dbReference>
<name>A0A0K1S2T7_9CHRO</name>
<keyword evidence="3" id="KW-1185">Reference proteome</keyword>
<dbReference type="PATRIC" id="fig|1638788.3.peg.3488"/>
<dbReference type="Gene3D" id="1.20.140.160">
    <property type="match status" value="1"/>
</dbReference>
<evidence type="ECO:0000259" key="1">
    <source>
        <dbReference type="Pfam" id="PF13936"/>
    </source>
</evidence>
<dbReference type="Proteomes" id="UP000068167">
    <property type="component" value="Chromosome"/>
</dbReference>